<evidence type="ECO:0000313" key="6">
    <source>
        <dbReference type="Proteomes" id="UP000823749"/>
    </source>
</evidence>
<dbReference type="InterPro" id="IPR000668">
    <property type="entry name" value="Peptidase_C1A_C"/>
</dbReference>
<proteinExistence type="inferred from homology"/>
<protein>
    <recommendedName>
        <fullName evidence="4">Peptidase C1A papain C-terminal domain-containing protein</fullName>
    </recommendedName>
</protein>
<accession>A0AAV6HT37</accession>
<feature type="compositionally biased region" description="Low complexity" evidence="3">
    <location>
        <begin position="148"/>
        <end position="159"/>
    </location>
</feature>
<dbReference type="PANTHER" id="PTHR12411">
    <property type="entry name" value="CYSTEINE PROTEASE FAMILY C1-RELATED"/>
    <property type="match status" value="1"/>
</dbReference>
<dbReference type="EMBL" id="JACTNZ010000013">
    <property type="protein sequence ID" value="KAG5517038.1"/>
    <property type="molecule type" value="Genomic_DNA"/>
</dbReference>
<feature type="region of interest" description="Disordered" evidence="3">
    <location>
        <begin position="134"/>
        <end position="218"/>
    </location>
</feature>
<comment type="caution">
    <text evidence="5">The sequence shown here is derived from an EMBL/GenBank/DDBJ whole genome shotgun (WGS) entry which is preliminary data.</text>
</comment>
<dbReference type="PROSITE" id="PS00640">
    <property type="entry name" value="THIOL_PROTEASE_ASN"/>
    <property type="match status" value="1"/>
</dbReference>
<dbReference type="SUPFAM" id="SSF54001">
    <property type="entry name" value="Cysteine proteinases"/>
    <property type="match status" value="1"/>
</dbReference>
<dbReference type="InterPro" id="IPR039417">
    <property type="entry name" value="Peptidase_C1A_papain-like"/>
</dbReference>
<feature type="region of interest" description="Disordered" evidence="3">
    <location>
        <begin position="232"/>
        <end position="298"/>
    </location>
</feature>
<comment type="similarity">
    <text evidence="1">Belongs to the peptidase C1 family.</text>
</comment>
<dbReference type="InterPro" id="IPR038765">
    <property type="entry name" value="Papain-like_cys_pep_sf"/>
</dbReference>
<keyword evidence="2" id="KW-1015">Disulfide bond</keyword>
<dbReference type="InterPro" id="IPR013128">
    <property type="entry name" value="Peptidase_C1A"/>
</dbReference>
<keyword evidence="6" id="KW-1185">Reference proteome</keyword>
<dbReference type="InterPro" id="IPR025660">
    <property type="entry name" value="Pept_his_AS"/>
</dbReference>
<feature type="domain" description="Peptidase C1A papain C-terminal" evidence="4">
    <location>
        <begin position="2"/>
        <end position="150"/>
    </location>
</feature>
<feature type="compositionally biased region" description="Polar residues" evidence="3">
    <location>
        <begin position="160"/>
        <end position="172"/>
    </location>
</feature>
<evidence type="ECO:0000259" key="4">
    <source>
        <dbReference type="SMART" id="SM00645"/>
    </source>
</evidence>
<dbReference type="GO" id="GO:0006508">
    <property type="term" value="P:proteolysis"/>
    <property type="evidence" value="ECO:0007669"/>
    <property type="project" value="InterPro"/>
</dbReference>
<dbReference type="InterPro" id="IPR025661">
    <property type="entry name" value="Pept_asp_AS"/>
</dbReference>
<feature type="compositionally biased region" description="Basic residues" evidence="3">
    <location>
        <begin position="289"/>
        <end position="298"/>
    </location>
</feature>
<dbReference type="SMART" id="SM00645">
    <property type="entry name" value="Pept_C1"/>
    <property type="match status" value="1"/>
</dbReference>
<reference evidence="5 6" key="1">
    <citation type="submission" date="2020-08" db="EMBL/GenBank/DDBJ databases">
        <title>Plant Genome Project.</title>
        <authorList>
            <person name="Zhang R.-G."/>
        </authorList>
    </citation>
    <scope>NUCLEOTIDE SEQUENCE [LARGE SCALE GENOMIC DNA]</scope>
    <source>
        <strain evidence="5">WSP0</strain>
        <tissue evidence="5">Leaf</tissue>
    </source>
</reference>
<evidence type="ECO:0000256" key="2">
    <source>
        <dbReference type="ARBA" id="ARBA00023157"/>
    </source>
</evidence>
<dbReference type="PROSITE" id="PS00639">
    <property type="entry name" value="THIOL_PROTEASE_HIS"/>
    <property type="match status" value="1"/>
</dbReference>
<gene>
    <name evidence="5" type="ORF">RHGRI_037703</name>
</gene>
<evidence type="ECO:0000256" key="3">
    <source>
        <dbReference type="SAM" id="MobiDB-lite"/>
    </source>
</evidence>
<dbReference type="AlphaFoldDB" id="A0AAV6HT37"/>
<dbReference type="Proteomes" id="UP000823749">
    <property type="component" value="Chromosome 13"/>
</dbReference>
<dbReference type="GO" id="GO:0008234">
    <property type="term" value="F:cysteine-type peptidase activity"/>
    <property type="evidence" value="ECO:0007669"/>
    <property type="project" value="InterPro"/>
</dbReference>
<dbReference type="CDD" id="cd02248">
    <property type="entry name" value="Peptidase_C1A"/>
    <property type="match status" value="1"/>
</dbReference>
<dbReference type="Pfam" id="PF00112">
    <property type="entry name" value="Peptidase_C1"/>
    <property type="match status" value="1"/>
</dbReference>
<name>A0AAV6HT37_9ERIC</name>
<evidence type="ECO:0000313" key="5">
    <source>
        <dbReference type="EMBL" id="KAG5517038.1"/>
    </source>
</evidence>
<feature type="compositionally biased region" description="Basic and acidic residues" evidence="3">
    <location>
        <begin position="134"/>
        <end position="147"/>
    </location>
</feature>
<dbReference type="Gene3D" id="3.90.70.10">
    <property type="entry name" value="Cysteine proteinases"/>
    <property type="match status" value="1"/>
</dbReference>
<feature type="compositionally biased region" description="Basic residues" evidence="3">
    <location>
        <begin position="241"/>
        <end position="261"/>
    </location>
</feature>
<feature type="compositionally biased region" description="Polar residues" evidence="3">
    <location>
        <begin position="191"/>
        <end position="205"/>
    </location>
</feature>
<sequence>MEAAFEFIEQNQGLTTRDNYPYMGQEGTCKSENSYERAAKITGYEDVPRNSEQALLQAVYNQPVSVAIDASGDFRSYTSGVYSGTCGTTLDHAVTAVGYGTNSDGTKYWLVKNSWGSGWGENGYMRLERDLHKPEETKKKEEKKELLQPHPSQAAAAPQNLGNRPNRTPTNTYEDETGPVGEEDRTPKVAKNSSPLSTNGLLQERNQPEKPCAGPTIATSNRNCLAVRHQIGIDQGGDRRGTRKARHDRCRKRGQKRQRGKGRAEGERRRGLARRTRPGGRRERERLPPRRRKKNRRL</sequence>
<organism evidence="5 6">
    <name type="scientific">Rhododendron griersonianum</name>
    <dbReference type="NCBI Taxonomy" id="479676"/>
    <lineage>
        <taxon>Eukaryota</taxon>
        <taxon>Viridiplantae</taxon>
        <taxon>Streptophyta</taxon>
        <taxon>Embryophyta</taxon>
        <taxon>Tracheophyta</taxon>
        <taxon>Spermatophyta</taxon>
        <taxon>Magnoliopsida</taxon>
        <taxon>eudicotyledons</taxon>
        <taxon>Gunneridae</taxon>
        <taxon>Pentapetalae</taxon>
        <taxon>asterids</taxon>
        <taxon>Ericales</taxon>
        <taxon>Ericaceae</taxon>
        <taxon>Ericoideae</taxon>
        <taxon>Rhodoreae</taxon>
        <taxon>Rhododendron</taxon>
    </lineage>
</organism>
<evidence type="ECO:0000256" key="1">
    <source>
        <dbReference type="ARBA" id="ARBA00008455"/>
    </source>
</evidence>